<dbReference type="EMBL" id="JACCCU010000001">
    <property type="protein sequence ID" value="NYF89997.1"/>
    <property type="molecule type" value="Genomic_DNA"/>
</dbReference>
<dbReference type="AlphaFoldDB" id="A0A852VEL5"/>
<gene>
    <name evidence="1" type="ORF">HDF08_002064</name>
</gene>
<name>A0A852VEL5_9BACT</name>
<sequence length="115" mass="12884">MMDRREFLIGTGTLVSAHLLTRMAHAAGAFGPSWGRGRKAPFRTLYNNDSTNLLSCYSPWSNPGNNLHPQTFSKRLIEASVAEVAGMVDVQLFCPGLCWVPWWKSKVYPATEHYP</sequence>
<proteinExistence type="predicted"/>
<accession>A0A852VEL5</accession>
<evidence type="ECO:0000313" key="1">
    <source>
        <dbReference type="EMBL" id="NYF89997.1"/>
    </source>
</evidence>
<organism evidence="1 2">
    <name type="scientific">Tunturiibacter lichenicola</name>
    <dbReference type="NCBI Taxonomy" id="2051959"/>
    <lineage>
        <taxon>Bacteria</taxon>
        <taxon>Pseudomonadati</taxon>
        <taxon>Acidobacteriota</taxon>
        <taxon>Terriglobia</taxon>
        <taxon>Terriglobales</taxon>
        <taxon>Acidobacteriaceae</taxon>
        <taxon>Tunturiibacter</taxon>
    </lineage>
</organism>
<dbReference type="Proteomes" id="UP000564385">
    <property type="component" value="Unassembled WGS sequence"/>
</dbReference>
<evidence type="ECO:0000313" key="2">
    <source>
        <dbReference type="Proteomes" id="UP000564385"/>
    </source>
</evidence>
<protein>
    <submittedName>
        <fullName evidence="1">Uncharacterized protein</fullName>
    </submittedName>
</protein>
<reference evidence="1 2" key="1">
    <citation type="submission" date="2020-07" db="EMBL/GenBank/DDBJ databases">
        <title>Genomic Encyclopedia of Type Strains, Phase IV (KMG-V): Genome sequencing to study the core and pangenomes of soil and plant-associated prokaryotes.</title>
        <authorList>
            <person name="Whitman W."/>
        </authorList>
    </citation>
    <scope>NUCLEOTIDE SEQUENCE [LARGE SCALE GENOMIC DNA]</scope>
    <source>
        <strain evidence="1 2">M8UP22</strain>
    </source>
</reference>
<comment type="caution">
    <text evidence="1">The sequence shown here is derived from an EMBL/GenBank/DDBJ whole genome shotgun (WGS) entry which is preliminary data.</text>
</comment>